<gene>
    <name evidence="1" type="ORF">FuraDRAFT_2248</name>
</gene>
<evidence type="ECO:0000313" key="1">
    <source>
        <dbReference type="EMBL" id="EEG08045.1"/>
    </source>
</evidence>
<organism evidence="1 2">
    <name type="scientific">Pseudogulbenkiania ferrooxidans 2002</name>
    <dbReference type="NCBI Taxonomy" id="279714"/>
    <lineage>
        <taxon>Bacteria</taxon>
        <taxon>Pseudomonadati</taxon>
        <taxon>Pseudomonadota</taxon>
        <taxon>Betaproteobacteria</taxon>
        <taxon>Neisseriales</taxon>
        <taxon>Chromobacteriaceae</taxon>
        <taxon>Pseudogulbenkiania</taxon>
    </lineage>
</organism>
<protein>
    <submittedName>
        <fullName evidence="1">Uncharacterized protein</fullName>
    </submittedName>
</protein>
<reference evidence="1 2" key="1">
    <citation type="submission" date="2009-02" db="EMBL/GenBank/DDBJ databases">
        <title>Sequencing of the draft genome and assembly of Lutiella nitroferrum 2002.</title>
        <authorList>
            <consortium name="US DOE Joint Genome Institute (JGI-PGF)"/>
            <person name="Lucas S."/>
            <person name="Copeland A."/>
            <person name="Lapidus A."/>
            <person name="Glavina del Rio T."/>
            <person name="Tice H."/>
            <person name="Bruce D."/>
            <person name="Goodwin L."/>
            <person name="Pitluck S."/>
            <person name="Larimer F."/>
            <person name="Land M.L."/>
            <person name="Hauser L."/>
            <person name="Coates J.D."/>
        </authorList>
    </citation>
    <scope>NUCLEOTIDE SEQUENCE [LARGE SCALE GENOMIC DNA]</scope>
    <source>
        <strain evidence="1 2">2002</strain>
    </source>
</reference>
<accession>B9Z4G3</accession>
<evidence type="ECO:0000313" key="2">
    <source>
        <dbReference type="Proteomes" id="UP000003165"/>
    </source>
</evidence>
<name>B9Z4G3_9NEIS</name>
<comment type="caution">
    <text evidence="1">The sequence shown here is derived from an EMBL/GenBank/DDBJ whole genome shotgun (WGS) entry which is preliminary data.</text>
</comment>
<dbReference type="Proteomes" id="UP000003165">
    <property type="component" value="Unassembled WGS sequence"/>
</dbReference>
<proteinExistence type="predicted"/>
<sequence length="31" mass="3290">MDAGSIRTLVSESRLESSLAQSATRPKITLA</sequence>
<dbReference type="AlphaFoldDB" id="B9Z4G3"/>
<keyword evidence="2" id="KW-1185">Reference proteome</keyword>
<dbReference type="EMBL" id="ACIS01000006">
    <property type="protein sequence ID" value="EEG08045.1"/>
    <property type="molecule type" value="Genomic_DNA"/>
</dbReference>